<feature type="transmembrane region" description="Helical" evidence="7">
    <location>
        <begin position="356"/>
        <end position="375"/>
    </location>
</feature>
<dbReference type="PROSITE" id="PS50850">
    <property type="entry name" value="MFS"/>
    <property type="match status" value="1"/>
</dbReference>
<sequence>MITQRDGLTLFSLFKVIVTAETLNRPPVHADPRRWRALGVIAIAQLMVVLDASIVNIALPSAQADLNISDANRQWMVTAYTLAFGGFLLLGGRIADYSGRKRCFVIGLVGFAVASAIGGAANGQEMLFAARALQGLFGALLAPAALSLLTVTFTDVRERAKAFGVYGAIAGGGAAIGLIVGGVLTEYLDWRWCLFVNIPIAILAAVAARRVLSESKADGSTSYDIPGAVLSTLGLVSLVFGFTQAETHGWGSPKSWGYLVAAGFLLVGFVVWELRSDNPLLPMRVLTERNRGGAYLTSLLLGVGMFGMFLFMTYYFQLILGYSALKTGFAFLPFSIGIIVSAAAASQLLPRFGPRATMLTGFVLAILGMLGLAQLTPTSSYGAHVLPVLTAMAIGMGLIFVPLSNTALTGVKNHDAGVASALVNTTQQIGGSLGTALLNTIAASATTAYIVSHGVSAQARAEGTVHGFTTAFYWSAAFLAVAAVAVAVLVNTKAETAHDGAPAHFG</sequence>
<evidence type="ECO:0000313" key="9">
    <source>
        <dbReference type="EMBL" id="GAA3214971.1"/>
    </source>
</evidence>
<keyword evidence="5 7" id="KW-1133">Transmembrane helix</keyword>
<keyword evidence="6 7" id="KW-0472">Membrane</keyword>
<keyword evidence="2" id="KW-0813">Transport</keyword>
<evidence type="ECO:0000259" key="8">
    <source>
        <dbReference type="PROSITE" id="PS50850"/>
    </source>
</evidence>
<dbReference type="PANTHER" id="PTHR42718:SF46">
    <property type="entry name" value="BLR6921 PROTEIN"/>
    <property type="match status" value="1"/>
</dbReference>
<feature type="transmembrane region" description="Helical" evidence="7">
    <location>
        <begin position="471"/>
        <end position="490"/>
    </location>
</feature>
<evidence type="ECO:0000256" key="6">
    <source>
        <dbReference type="ARBA" id="ARBA00023136"/>
    </source>
</evidence>
<evidence type="ECO:0000256" key="5">
    <source>
        <dbReference type="ARBA" id="ARBA00022989"/>
    </source>
</evidence>
<dbReference type="InterPro" id="IPR020846">
    <property type="entry name" value="MFS_dom"/>
</dbReference>
<dbReference type="InterPro" id="IPR011701">
    <property type="entry name" value="MFS"/>
</dbReference>
<dbReference type="Pfam" id="PF07690">
    <property type="entry name" value="MFS_1"/>
    <property type="match status" value="1"/>
</dbReference>
<feature type="transmembrane region" description="Helical" evidence="7">
    <location>
        <begin position="163"/>
        <end position="184"/>
    </location>
</feature>
<feature type="transmembrane region" description="Helical" evidence="7">
    <location>
        <begin position="328"/>
        <end position="349"/>
    </location>
</feature>
<dbReference type="Proteomes" id="UP001501237">
    <property type="component" value="Unassembled WGS sequence"/>
</dbReference>
<evidence type="ECO:0000256" key="3">
    <source>
        <dbReference type="ARBA" id="ARBA00022475"/>
    </source>
</evidence>
<keyword evidence="4 7" id="KW-0812">Transmembrane</keyword>
<protein>
    <submittedName>
        <fullName evidence="9">MFS transporter</fullName>
    </submittedName>
</protein>
<dbReference type="InterPro" id="IPR036259">
    <property type="entry name" value="MFS_trans_sf"/>
</dbReference>
<evidence type="ECO:0000256" key="7">
    <source>
        <dbReference type="SAM" id="Phobius"/>
    </source>
</evidence>
<feature type="transmembrane region" description="Helical" evidence="7">
    <location>
        <begin position="293"/>
        <end position="316"/>
    </location>
</feature>
<keyword evidence="10" id="KW-1185">Reference proteome</keyword>
<feature type="transmembrane region" description="Helical" evidence="7">
    <location>
        <begin position="381"/>
        <end position="408"/>
    </location>
</feature>
<proteinExistence type="predicted"/>
<reference evidence="10" key="1">
    <citation type="journal article" date="2019" name="Int. J. Syst. Evol. Microbiol.">
        <title>The Global Catalogue of Microorganisms (GCM) 10K type strain sequencing project: providing services to taxonomists for standard genome sequencing and annotation.</title>
        <authorList>
            <consortium name="The Broad Institute Genomics Platform"/>
            <consortium name="The Broad Institute Genome Sequencing Center for Infectious Disease"/>
            <person name="Wu L."/>
            <person name="Ma J."/>
        </authorList>
    </citation>
    <scope>NUCLEOTIDE SEQUENCE [LARGE SCALE GENOMIC DNA]</scope>
    <source>
        <strain evidence="10">JCM 9377</strain>
    </source>
</reference>
<feature type="transmembrane region" description="Helical" evidence="7">
    <location>
        <begin position="255"/>
        <end position="272"/>
    </location>
</feature>
<keyword evidence="3" id="KW-1003">Cell membrane</keyword>
<feature type="transmembrane region" description="Helical" evidence="7">
    <location>
        <begin position="190"/>
        <end position="211"/>
    </location>
</feature>
<feature type="transmembrane region" description="Helical" evidence="7">
    <location>
        <begin position="223"/>
        <end position="243"/>
    </location>
</feature>
<dbReference type="EMBL" id="BAAAUV010000008">
    <property type="protein sequence ID" value="GAA3214971.1"/>
    <property type="molecule type" value="Genomic_DNA"/>
</dbReference>
<dbReference type="Gene3D" id="1.20.1720.10">
    <property type="entry name" value="Multidrug resistance protein D"/>
    <property type="match status" value="1"/>
</dbReference>
<dbReference type="NCBIfam" id="TIGR00711">
    <property type="entry name" value="efflux_EmrB"/>
    <property type="match status" value="1"/>
</dbReference>
<evidence type="ECO:0000256" key="4">
    <source>
        <dbReference type="ARBA" id="ARBA00022692"/>
    </source>
</evidence>
<comment type="caution">
    <text evidence="9">The sequence shown here is derived from an EMBL/GenBank/DDBJ whole genome shotgun (WGS) entry which is preliminary data.</text>
</comment>
<feature type="transmembrane region" description="Helical" evidence="7">
    <location>
        <begin position="103"/>
        <end position="121"/>
    </location>
</feature>
<organism evidence="9 10">
    <name type="scientific">Actinocorallia longicatena</name>
    <dbReference type="NCBI Taxonomy" id="111803"/>
    <lineage>
        <taxon>Bacteria</taxon>
        <taxon>Bacillati</taxon>
        <taxon>Actinomycetota</taxon>
        <taxon>Actinomycetes</taxon>
        <taxon>Streptosporangiales</taxon>
        <taxon>Thermomonosporaceae</taxon>
        <taxon>Actinocorallia</taxon>
    </lineage>
</organism>
<dbReference type="Gene3D" id="1.20.1250.20">
    <property type="entry name" value="MFS general substrate transporter like domains"/>
    <property type="match status" value="1"/>
</dbReference>
<dbReference type="InterPro" id="IPR004638">
    <property type="entry name" value="EmrB-like"/>
</dbReference>
<feature type="transmembrane region" description="Helical" evidence="7">
    <location>
        <begin position="35"/>
        <end position="55"/>
    </location>
</feature>
<evidence type="ECO:0000256" key="1">
    <source>
        <dbReference type="ARBA" id="ARBA00004651"/>
    </source>
</evidence>
<gene>
    <name evidence="9" type="ORF">GCM10010468_36090</name>
</gene>
<dbReference type="CDD" id="cd17321">
    <property type="entry name" value="MFS_MMR_MDR_like"/>
    <property type="match status" value="1"/>
</dbReference>
<feature type="transmembrane region" description="Helical" evidence="7">
    <location>
        <begin position="429"/>
        <end position="451"/>
    </location>
</feature>
<feature type="transmembrane region" description="Helical" evidence="7">
    <location>
        <begin position="133"/>
        <end position="151"/>
    </location>
</feature>
<dbReference type="PANTHER" id="PTHR42718">
    <property type="entry name" value="MAJOR FACILITATOR SUPERFAMILY MULTIDRUG TRANSPORTER MFSC"/>
    <property type="match status" value="1"/>
</dbReference>
<feature type="domain" description="Major facilitator superfamily (MFS) profile" evidence="8">
    <location>
        <begin position="37"/>
        <end position="494"/>
    </location>
</feature>
<evidence type="ECO:0000256" key="2">
    <source>
        <dbReference type="ARBA" id="ARBA00022448"/>
    </source>
</evidence>
<comment type="subcellular location">
    <subcellularLocation>
        <location evidence="1">Cell membrane</location>
        <topology evidence="1">Multi-pass membrane protein</topology>
    </subcellularLocation>
</comment>
<name>A0ABP6QDN6_9ACTN</name>
<dbReference type="PRINTS" id="PR01036">
    <property type="entry name" value="TCRTETB"/>
</dbReference>
<accession>A0ABP6QDN6</accession>
<evidence type="ECO:0000313" key="10">
    <source>
        <dbReference type="Proteomes" id="UP001501237"/>
    </source>
</evidence>
<feature type="transmembrane region" description="Helical" evidence="7">
    <location>
        <begin position="75"/>
        <end position="91"/>
    </location>
</feature>
<dbReference type="SUPFAM" id="SSF103473">
    <property type="entry name" value="MFS general substrate transporter"/>
    <property type="match status" value="1"/>
</dbReference>